<proteinExistence type="predicted"/>
<evidence type="ECO:0000313" key="1">
    <source>
        <dbReference type="EMBL" id="MCU6801376.1"/>
    </source>
</evidence>
<evidence type="ECO:0000313" key="2">
    <source>
        <dbReference type="Proteomes" id="UP001652395"/>
    </source>
</evidence>
<name>A0ABT2V3A4_9FIRM</name>
<comment type="caution">
    <text evidence="1">The sequence shown here is derived from an EMBL/GenBank/DDBJ whole genome shotgun (WGS) entry which is preliminary data.</text>
</comment>
<dbReference type="EMBL" id="JAOQJF010000054">
    <property type="protein sequence ID" value="MCU6801376.1"/>
    <property type="molecule type" value="Genomic_DNA"/>
</dbReference>
<reference evidence="1 2" key="1">
    <citation type="journal article" date="2021" name="ISME Commun">
        <title>Automated analysis of genomic sequences facilitates high-throughput and comprehensive description of bacteria.</title>
        <authorList>
            <person name="Hitch T.C.A."/>
        </authorList>
    </citation>
    <scope>NUCLEOTIDE SEQUENCE [LARGE SCALE GENOMIC DNA]</scope>
    <source>
        <strain evidence="2">f_CCE</strain>
    </source>
</reference>
<dbReference type="RefSeq" id="WP_262563229.1">
    <property type="nucleotide sequence ID" value="NZ_JAOQJF010000054.1"/>
</dbReference>
<organism evidence="1 2">
    <name type="scientific">Alitiscatomonas aceti</name>
    <dbReference type="NCBI Taxonomy" id="2981724"/>
    <lineage>
        <taxon>Bacteria</taxon>
        <taxon>Bacillati</taxon>
        <taxon>Bacillota</taxon>
        <taxon>Clostridia</taxon>
        <taxon>Lachnospirales</taxon>
        <taxon>Lachnospiraceae</taxon>
        <taxon>Alitiscatomonas</taxon>
    </lineage>
</organism>
<dbReference type="Proteomes" id="UP001652395">
    <property type="component" value="Unassembled WGS sequence"/>
</dbReference>
<keyword evidence="2" id="KW-1185">Reference proteome</keyword>
<protein>
    <submittedName>
        <fullName evidence="1">Uncharacterized protein</fullName>
    </submittedName>
</protein>
<sequence>MAKDIRECLLEQAEKFHQWQEITYPGKTTEEIGGMWEVDYPAWNDIFDAFCHVLTQMDAEMADSVLLDEMVYLIARDNEAEGFIQETTSHLKWFEWAHFSVSCPVRPTVSRKCRRTMNETEIMTFIGLSSG</sequence>
<gene>
    <name evidence="1" type="ORF">OCV69_15845</name>
</gene>
<accession>A0ABT2V3A4</accession>